<evidence type="ECO:0000313" key="6">
    <source>
        <dbReference type="EMBL" id="TVY15266.1"/>
    </source>
</evidence>
<dbReference type="InterPro" id="IPR056842">
    <property type="entry name" value="THADA-like_TPR_C"/>
</dbReference>
<evidence type="ECO:0000256" key="1">
    <source>
        <dbReference type="ARBA" id="ARBA00010409"/>
    </source>
</evidence>
<reference evidence="6 7" key="1">
    <citation type="submission" date="2018-05" db="EMBL/GenBank/DDBJ databases">
        <title>Whole genome sequencing for identification of molecular markers to develop diagnostic detection tools for the regulated plant pathogen Lachnellula willkommii.</title>
        <authorList>
            <person name="Giroux E."/>
            <person name="Bilodeau G."/>
        </authorList>
    </citation>
    <scope>NUCLEOTIDE SEQUENCE [LARGE SCALE GENOMIC DNA]</scope>
    <source>
        <strain evidence="6 7">CBS 203.66</strain>
    </source>
</reference>
<sequence length="849" mass="93068">MLRRWWIGTKEAISSQASTTRRSAGIPALITGIMTANAPSPNFEEIMADLKLQAQSPIIAASTEQNLPQVHALNGLKDTFKNAAVRKRAEGHVLECVHIASDALNSETWAIRNCGLLLFQALINYLVGTHSKEKTEAGWDGGATAISYDKYPSLGELLLQLLETASDNDSKEASSNALIETIFPVLDILRRAGPPEELRERIVARLFRIIGHKVWQIRELSAKTLCVLVPSEEWASTVQKLIKSCGESTTDSPGENQKHGALLGAKLLLERHLPDCDLSSELQVITPTLELCFSLKQKSVCSTFGSAAYIDLQNTILDVLIPTSNPTIDTKGKIGDLLDNSFPSNTYLHLTNLLNECSSSVNADSSMIGRASIAAFKQAVYLSAFQQDVKVLEEIVELATNSYGIATLISTLDCISEVWMPAQSEDILQKLATIYINVMKASASAKAPAVRAAALNGLCLMLDSAKDLQSTPFRTAVMELDHVLAIATVAKLPTNPGLCAAVDTMIGISVLSEVLSCKPLHENTRRRVEDWGRYMQMNTRDDNDFDTRFAAVRSLQSFFRSDDTESILGDDCLLKALLALHTTLSDDDEEIRELGASTVASLTRNLSTPLQAVQDLAAWMVGKYSSSVSFAHIVVEKMTGADACKRIKASLDPNDSLFAEEDTNLFVDEVRDARLWAKTFHGLSKEAVEDSNIKESPATTLVNWVTAGLTALDTLLEGEDGPLGNTSRPGTYYPCLQVLICQNALIQYMTTHHQGPNSSVDLISGRELADSNLLNQFIANAGRRRIHEDLIFELLSPDSLQKSRLERLYPSIVNMPRDRLTFSLRPRRARLDLPSPPPGEKNHHSNGEN</sequence>
<dbReference type="Proteomes" id="UP000469559">
    <property type="component" value="Unassembled WGS sequence"/>
</dbReference>
<keyword evidence="2" id="KW-0819">tRNA processing</keyword>
<evidence type="ECO:0000259" key="5">
    <source>
        <dbReference type="Pfam" id="PF25151"/>
    </source>
</evidence>
<dbReference type="Pfam" id="PF10350">
    <property type="entry name" value="DUF2428"/>
    <property type="match status" value="1"/>
</dbReference>
<dbReference type="GO" id="GO:0030488">
    <property type="term" value="P:tRNA methylation"/>
    <property type="evidence" value="ECO:0007669"/>
    <property type="project" value="TreeGrafter"/>
</dbReference>
<keyword evidence="7" id="KW-1185">Reference proteome</keyword>
<feature type="domain" description="DUF2428" evidence="4">
    <location>
        <begin position="3"/>
        <end position="110"/>
    </location>
</feature>
<dbReference type="InterPro" id="IPR051954">
    <property type="entry name" value="tRNA_methyltransferase_THADA"/>
</dbReference>
<feature type="domain" description="tRNA (32-2'-O)-methyltransferase regulator THADA-like C-terminal TPR repeats region" evidence="5">
    <location>
        <begin position="112"/>
        <end position="265"/>
    </location>
</feature>
<dbReference type="PANTHER" id="PTHR14387">
    <property type="entry name" value="THADA/DEATH RECEPTOR INTERACTING PROTEIN"/>
    <property type="match status" value="1"/>
</dbReference>
<dbReference type="InterPro" id="IPR019442">
    <property type="entry name" value="THADA/TRM732_DUF2428"/>
</dbReference>
<feature type="region of interest" description="Disordered" evidence="3">
    <location>
        <begin position="826"/>
        <end position="849"/>
    </location>
</feature>
<proteinExistence type="inferred from homology"/>
<comment type="similarity">
    <text evidence="1">Belongs to the THADA family.</text>
</comment>
<dbReference type="OrthoDB" id="73997at2759"/>
<dbReference type="PANTHER" id="PTHR14387:SF0">
    <property type="entry name" value="DUF2428 DOMAIN-CONTAINING PROTEIN"/>
    <property type="match status" value="1"/>
</dbReference>
<dbReference type="AlphaFoldDB" id="A0A8T9B776"/>
<name>A0A8T9B776_9HELO</name>
<comment type="caution">
    <text evidence="6">The sequence shown here is derived from an EMBL/GenBank/DDBJ whole genome shotgun (WGS) entry which is preliminary data.</text>
</comment>
<feature type="compositionally biased region" description="Basic and acidic residues" evidence="3">
    <location>
        <begin position="840"/>
        <end position="849"/>
    </location>
</feature>
<evidence type="ECO:0000313" key="7">
    <source>
        <dbReference type="Proteomes" id="UP000469559"/>
    </source>
</evidence>
<dbReference type="EMBL" id="QGMF01000531">
    <property type="protein sequence ID" value="TVY15266.1"/>
    <property type="molecule type" value="Genomic_DNA"/>
</dbReference>
<dbReference type="Gene3D" id="1.25.10.10">
    <property type="entry name" value="Leucine-rich Repeat Variant"/>
    <property type="match status" value="1"/>
</dbReference>
<dbReference type="InterPro" id="IPR011989">
    <property type="entry name" value="ARM-like"/>
</dbReference>
<accession>A0A8T9B776</accession>
<gene>
    <name evidence="6" type="primary">TRM732_0</name>
    <name evidence="6" type="ORF">LARI1_G005983</name>
</gene>
<dbReference type="GO" id="GO:0005829">
    <property type="term" value="C:cytosol"/>
    <property type="evidence" value="ECO:0007669"/>
    <property type="project" value="TreeGrafter"/>
</dbReference>
<organism evidence="6 7">
    <name type="scientific">Lachnellula arida</name>
    <dbReference type="NCBI Taxonomy" id="1316785"/>
    <lineage>
        <taxon>Eukaryota</taxon>
        <taxon>Fungi</taxon>
        <taxon>Dikarya</taxon>
        <taxon>Ascomycota</taxon>
        <taxon>Pezizomycotina</taxon>
        <taxon>Leotiomycetes</taxon>
        <taxon>Helotiales</taxon>
        <taxon>Lachnaceae</taxon>
        <taxon>Lachnellula</taxon>
    </lineage>
</organism>
<dbReference type="Pfam" id="PF25151">
    <property type="entry name" value="TPR_Trm732_C"/>
    <property type="match status" value="1"/>
</dbReference>
<dbReference type="InterPro" id="IPR016024">
    <property type="entry name" value="ARM-type_fold"/>
</dbReference>
<evidence type="ECO:0000256" key="3">
    <source>
        <dbReference type="SAM" id="MobiDB-lite"/>
    </source>
</evidence>
<protein>
    <submittedName>
        <fullName evidence="6">tRNA (Cytidine(32)-2'-O)-methyltransferase non-catalytic subunit TRM732</fullName>
    </submittedName>
</protein>
<evidence type="ECO:0000256" key="2">
    <source>
        <dbReference type="ARBA" id="ARBA00022694"/>
    </source>
</evidence>
<dbReference type="SUPFAM" id="SSF48371">
    <property type="entry name" value="ARM repeat"/>
    <property type="match status" value="1"/>
</dbReference>
<evidence type="ECO:0000259" key="4">
    <source>
        <dbReference type="Pfam" id="PF10350"/>
    </source>
</evidence>
<dbReference type="Pfam" id="PF26523">
    <property type="entry name" value="Trm732_C"/>
    <property type="match status" value="1"/>
</dbReference>